<sequence>MDVEAALAHLRRIPALAVAIETAGPAAWPGEDDPFTALAKGLVRRAAPEAFPFVWAALLEAVGALSPEGLREAGDVPPFLGKKTAAALIGAAKAARTGSLERLFRCDTDEAVAYLCKLRGVDAPLAVEALIAAGRPDVLSPADPAVGRALRRLGVDVAEPGTFAAFRAACSPYGSVATLCLRACDEAARPVFPVEPDALCFLREKDKRLGVLIDRLGPLRRSTEPDLFAALVHAIIAQQISGRAAQSISDRLLEAAGALTAERLASLEPAVVRGCGLSERKVSYIRRLAEAVGSGGLDLETLRHTSDAEVIRRLADLDGIGVWTAEMLLIFSLCRPDVLSWGDFGIRRGMALLYGDRQLTRERFERRRRRYTPYGSVVSLYLWALAGMEDALARKVARG</sequence>
<dbReference type="InterPro" id="IPR011257">
    <property type="entry name" value="DNA_glycosylase"/>
</dbReference>
<dbReference type="Gene3D" id="1.10.340.30">
    <property type="entry name" value="Hypothetical protein, domain 2"/>
    <property type="match status" value="1"/>
</dbReference>
<evidence type="ECO:0000256" key="1">
    <source>
        <dbReference type="ARBA" id="ARBA00000086"/>
    </source>
</evidence>
<dbReference type="PANTHER" id="PTHR43003">
    <property type="entry name" value="DNA-3-METHYLADENINE GLYCOSYLASE"/>
    <property type="match status" value="1"/>
</dbReference>
<dbReference type="FunFam" id="1.10.340.30:FF:000004">
    <property type="entry name" value="DNA-3-methyladenine glycosylase II"/>
    <property type="match status" value="1"/>
</dbReference>
<dbReference type="InterPro" id="IPR051912">
    <property type="entry name" value="Alkylbase_DNA_Glycosylase/TA"/>
</dbReference>
<dbReference type="SUPFAM" id="SSF48150">
    <property type="entry name" value="DNA-glycosylase"/>
    <property type="match status" value="2"/>
</dbReference>
<dbReference type="PANTHER" id="PTHR43003:SF5">
    <property type="entry name" value="DNA-3-METHYLADENINE GLYCOSYLASE"/>
    <property type="match status" value="1"/>
</dbReference>
<dbReference type="Pfam" id="PF00730">
    <property type="entry name" value="HhH-GPD"/>
    <property type="match status" value="1"/>
</dbReference>
<reference evidence="7" key="2">
    <citation type="submission" date="2021-04" db="EMBL/GenBank/DDBJ databases">
        <authorList>
            <person name="Gilroy R."/>
        </authorList>
    </citation>
    <scope>NUCLEOTIDE SEQUENCE</scope>
    <source>
        <strain evidence="7">ChiSxjej5B17-1746</strain>
    </source>
</reference>
<dbReference type="GO" id="GO:0008725">
    <property type="term" value="F:DNA-3-methyladenine glycosylase activity"/>
    <property type="evidence" value="ECO:0007669"/>
    <property type="project" value="TreeGrafter"/>
</dbReference>
<comment type="catalytic activity">
    <reaction evidence="1">
        <text>Hydrolysis of alkylated DNA, releasing 3-methyladenine, 3-methylguanine, 7-methylguanine and 7-methyladenine.</text>
        <dbReference type="EC" id="3.2.2.21"/>
    </reaction>
</comment>
<evidence type="ECO:0000256" key="3">
    <source>
        <dbReference type="ARBA" id="ARBA00012000"/>
    </source>
</evidence>
<organism evidence="7 8">
    <name type="scientific">Candidatus Bilophila faecipullorum</name>
    <dbReference type="NCBI Taxonomy" id="2838482"/>
    <lineage>
        <taxon>Bacteria</taxon>
        <taxon>Pseudomonadati</taxon>
        <taxon>Thermodesulfobacteriota</taxon>
        <taxon>Desulfovibrionia</taxon>
        <taxon>Desulfovibrionales</taxon>
        <taxon>Desulfovibrionaceae</taxon>
        <taxon>Bilophila</taxon>
    </lineage>
</organism>
<evidence type="ECO:0000256" key="5">
    <source>
        <dbReference type="ARBA" id="ARBA00023204"/>
    </source>
</evidence>
<dbReference type="CDD" id="cd00056">
    <property type="entry name" value="ENDO3c"/>
    <property type="match status" value="1"/>
</dbReference>
<dbReference type="GO" id="GO:0032993">
    <property type="term" value="C:protein-DNA complex"/>
    <property type="evidence" value="ECO:0007669"/>
    <property type="project" value="TreeGrafter"/>
</dbReference>
<evidence type="ECO:0000259" key="6">
    <source>
        <dbReference type="SMART" id="SM00478"/>
    </source>
</evidence>
<feature type="domain" description="HhH-GPD" evidence="6">
    <location>
        <begin position="236"/>
        <end position="387"/>
    </location>
</feature>
<protein>
    <recommendedName>
        <fullName evidence="3">DNA-3-methyladenine glycosylase II</fullName>
        <ecNumber evidence="3">3.2.2.21</ecNumber>
    </recommendedName>
</protein>
<gene>
    <name evidence="7" type="ORF">H9874_05740</name>
</gene>
<dbReference type="GO" id="GO:0043916">
    <property type="term" value="F:DNA-7-methylguanine glycosylase activity"/>
    <property type="evidence" value="ECO:0007669"/>
    <property type="project" value="TreeGrafter"/>
</dbReference>
<keyword evidence="5" id="KW-0234">DNA repair</keyword>
<evidence type="ECO:0000256" key="4">
    <source>
        <dbReference type="ARBA" id="ARBA00022763"/>
    </source>
</evidence>
<name>A0A9D1U8H7_9BACT</name>
<accession>A0A9D1U8H7</accession>
<dbReference type="EMBL" id="DXGI01000208">
    <property type="protein sequence ID" value="HIW78629.1"/>
    <property type="molecule type" value="Genomic_DNA"/>
</dbReference>
<comment type="caution">
    <text evidence="7">The sequence shown here is derived from an EMBL/GenBank/DDBJ whole genome shotgun (WGS) entry which is preliminary data.</text>
</comment>
<dbReference type="Proteomes" id="UP000824264">
    <property type="component" value="Unassembled WGS sequence"/>
</dbReference>
<dbReference type="GO" id="GO:0032131">
    <property type="term" value="F:alkylated DNA binding"/>
    <property type="evidence" value="ECO:0007669"/>
    <property type="project" value="TreeGrafter"/>
</dbReference>
<dbReference type="GO" id="GO:0006285">
    <property type="term" value="P:base-excision repair, AP site formation"/>
    <property type="evidence" value="ECO:0007669"/>
    <property type="project" value="TreeGrafter"/>
</dbReference>
<reference evidence="7" key="1">
    <citation type="journal article" date="2021" name="PeerJ">
        <title>Extensive microbial diversity within the chicken gut microbiome revealed by metagenomics and culture.</title>
        <authorList>
            <person name="Gilroy R."/>
            <person name="Ravi A."/>
            <person name="Getino M."/>
            <person name="Pursley I."/>
            <person name="Horton D.L."/>
            <person name="Alikhan N.F."/>
            <person name="Baker D."/>
            <person name="Gharbi K."/>
            <person name="Hall N."/>
            <person name="Watson M."/>
            <person name="Adriaenssens E.M."/>
            <person name="Foster-Nyarko E."/>
            <person name="Jarju S."/>
            <person name="Secka A."/>
            <person name="Antonio M."/>
            <person name="Oren A."/>
            <person name="Chaudhuri R.R."/>
            <person name="La Ragione R."/>
            <person name="Hildebrand F."/>
            <person name="Pallen M.J."/>
        </authorList>
    </citation>
    <scope>NUCLEOTIDE SEQUENCE</scope>
    <source>
        <strain evidence="7">ChiSxjej5B17-1746</strain>
    </source>
</reference>
<evidence type="ECO:0000256" key="2">
    <source>
        <dbReference type="ARBA" id="ARBA00010817"/>
    </source>
</evidence>
<evidence type="ECO:0000313" key="7">
    <source>
        <dbReference type="EMBL" id="HIW78629.1"/>
    </source>
</evidence>
<proteinExistence type="inferred from homology"/>
<dbReference type="GO" id="GO:0006307">
    <property type="term" value="P:DNA alkylation repair"/>
    <property type="evidence" value="ECO:0007669"/>
    <property type="project" value="TreeGrafter"/>
</dbReference>
<dbReference type="AlphaFoldDB" id="A0A9D1U8H7"/>
<dbReference type="SMART" id="SM00478">
    <property type="entry name" value="ENDO3c"/>
    <property type="match status" value="1"/>
</dbReference>
<evidence type="ECO:0000313" key="8">
    <source>
        <dbReference type="Proteomes" id="UP000824264"/>
    </source>
</evidence>
<keyword evidence="4" id="KW-0227">DNA damage</keyword>
<dbReference type="InterPro" id="IPR003265">
    <property type="entry name" value="HhH-GPD_domain"/>
</dbReference>
<comment type="similarity">
    <text evidence="2">Belongs to the alkylbase DNA glycosidase AlkA family.</text>
</comment>
<dbReference type="EC" id="3.2.2.21" evidence="3"/>
<dbReference type="Gene3D" id="1.10.1670.40">
    <property type="match status" value="1"/>
</dbReference>